<proteinExistence type="predicted"/>
<reference evidence="1 2" key="1">
    <citation type="submission" date="2014-03" db="EMBL/GenBank/DDBJ databases">
        <title>Draft genome of the hookworm Oesophagostomum dentatum.</title>
        <authorList>
            <person name="Mitreva M."/>
        </authorList>
    </citation>
    <scope>NUCLEOTIDE SEQUENCE [LARGE SCALE GENOMIC DNA]</scope>
    <source>
        <strain evidence="1 2">OD-Hann</strain>
    </source>
</reference>
<organism evidence="1 2">
    <name type="scientific">Oesophagostomum dentatum</name>
    <name type="common">Nodular worm</name>
    <dbReference type="NCBI Taxonomy" id="61180"/>
    <lineage>
        <taxon>Eukaryota</taxon>
        <taxon>Metazoa</taxon>
        <taxon>Ecdysozoa</taxon>
        <taxon>Nematoda</taxon>
        <taxon>Chromadorea</taxon>
        <taxon>Rhabditida</taxon>
        <taxon>Rhabditina</taxon>
        <taxon>Rhabditomorpha</taxon>
        <taxon>Strongyloidea</taxon>
        <taxon>Strongylidae</taxon>
        <taxon>Oesophagostomum</taxon>
    </lineage>
</organism>
<evidence type="ECO:0008006" key="3">
    <source>
        <dbReference type="Google" id="ProtNLM"/>
    </source>
</evidence>
<protein>
    <recommendedName>
        <fullName evidence="3">Pyrroline-5-carboxylate reductase catalytic N-terminal domain-containing protein</fullName>
    </recommendedName>
</protein>
<evidence type="ECO:0000313" key="2">
    <source>
        <dbReference type="Proteomes" id="UP000053660"/>
    </source>
</evidence>
<name>A0A0B1T122_OESDE</name>
<sequence length="210" mass="23407">MASAIVVGNGKLAAVMTKLLCSCGTPVALYGAGKSTRDTIESMLQEHVEESFPLQFIDDLRHQQEMLSRLMENLRMTDDVSRLFGEVIIDATKGQNSALIRAVRRFVPEAPVMNLDGNAADEKTIGVHVYEPLEITRIMQIVPSPEVDAASLARVRTLINNAKIVELDREQGDIMENHYHTLLCVSADRYSLHWYFFTLTSLPQLSPPHG</sequence>
<accession>A0A0B1T122</accession>
<dbReference type="AlphaFoldDB" id="A0A0B1T122"/>
<dbReference type="EMBL" id="KN553693">
    <property type="protein sequence ID" value="KHJ89846.1"/>
    <property type="molecule type" value="Genomic_DNA"/>
</dbReference>
<dbReference type="Proteomes" id="UP000053660">
    <property type="component" value="Unassembled WGS sequence"/>
</dbReference>
<keyword evidence="2" id="KW-1185">Reference proteome</keyword>
<gene>
    <name evidence="1" type="ORF">OESDEN_10321</name>
</gene>
<dbReference type="OrthoDB" id="5794598at2759"/>
<evidence type="ECO:0000313" key="1">
    <source>
        <dbReference type="EMBL" id="KHJ89846.1"/>
    </source>
</evidence>